<feature type="domain" description="Tyr recombinase" evidence="6">
    <location>
        <begin position="184"/>
        <end position="377"/>
    </location>
</feature>
<evidence type="ECO:0000313" key="7">
    <source>
        <dbReference type="EMBL" id="AUX33194.1"/>
    </source>
</evidence>
<dbReference type="PANTHER" id="PTHR30629:SF2">
    <property type="entry name" value="PROPHAGE INTEGRASE INTS-RELATED"/>
    <property type="match status" value="1"/>
</dbReference>
<dbReference type="InterPro" id="IPR002104">
    <property type="entry name" value="Integrase_catalytic"/>
</dbReference>
<dbReference type="EMBL" id="CP012672">
    <property type="protein sequence ID" value="AUX33194.1"/>
    <property type="molecule type" value="Genomic_DNA"/>
</dbReference>
<evidence type="ECO:0000256" key="4">
    <source>
        <dbReference type="ARBA" id="ARBA00023172"/>
    </source>
</evidence>
<gene>
    <name evidence="7" type="ORF">SOCE836_053480</name>
</gene>
<keyword evidence="3" id="KW-0238">DNA-binding</keyword>
<dbReference type="InterPro" id="IPR050808">
    <property type="entry name" value="Phage_Integrase"/>
</dbReference>
<evidence type="ECO:0000256" key="5">
    <source>
        <dbReference type="SAM" id="MobiDB-lite"/>
    </source>
</evidence>
<dbReference type="SUPFAM" id="SSF56349">
    <property type="entry name" value="DNA breaking-rejoining enzymes"/>
    <property type="match status" value="1"/>
</dbReference>
<dbReference type="GO" id="GO:0006310">
    <property type="term" value="P:DNA recombination"/>
    <property type="evidence" value="ECO:0007669"/>
    <property type="project" value="UniProtKB-KW"/>
</dbReference>
<name>A0A4P2QSD5_SORCE</name>
<proteinExistence type="inferred from homology"/>
<feature type="region of interest" description="Disordered" evidence="5">
    <location>
        <begin position="21"/>
        <end position="72"/>
    </location>
</feature>
<dbReference type="CDD" id="cd01189">
    <property type="entry name" value="INT_ICEBs1_C_like"/>
    <property type="match status" value="1"/>
</dbReference>
<evidence type="ECO:0000313" key="8">
    <source>
        <dbReference type="Proteomes" id="UP000295497"/>
    </source>
</evidence>
<dbReference type="AlphaFoldDB" id="A0A4P2QSD5"/>
<evidence type="ECO:0000259" key="6">
    <source>
        <dbReference type="PROSITE" id="PS51898"/>
    </source>
</evidence>
<organism evidence="7 8">
    <name type="scientific">Sorangium cellulosum</name>
    <name type="common">Polyangium cellulosum</name>
    <dbReference type="NCBI Taxonomy" id="56"/>
    <lineage>
        <taxon>Bacteria</taxon>
        <taxon>Pseudomonadati</taxon>
        <taxon>Myxococcota</taxon>
        <taxon>Polyangia</taxon>
        <taxon>Polyangiales</taxon>
        <taxon>Polyangiaceae</taxon>
        <taxon>Sorangium</taxon>
    </lineage>
</organism>
<keyword evidence="2" id="KW-0229">DNA integration</keyword>
<dbReference type="Gene3D" id="1.10.150.130">
    <property type="match status" value="1"/>
</dbReference>
<dbReference type="InterPro" id="IPR011010">
    <property type="entry name" value="DNA_brk_join_enz"/>
</dbReference>
<dbReference type="PANTHER" id="PTHR30629">
    <property type="entry name" value="PROPHAGE INTEGRASE"/>
    <property type="match status" value="1"/>
</dbReference>
<dbReference type="PROSITE" id="PS51898">
    <property type="entry name" value="TYR_RECOMBINASE"/>
    <property type="match status" value="1"/>
</dbReference>
<dbReference type="RefSeq" id="WP_129576658.1">
    <property type="nucleotide sequence ID" value="NZ_CP012672.1"/>
</dbReference>
<evidence type="ECO:0000256" key="1">
    <source>
        <dbReference type="ARBA" id="ARBA00008857"/>
    </source>
</evidence>
<dbReference type="Gene3D" id="1.10.443.10">
    <property type="entry name" value="Intergrase catalytic core"/>
    <property type="match status" value="1"/>
</dbReference>
<dbReference type="Pfam" id="PF00589">
    <property type="entry name" value="Phage_integrase"/>
    <property type="match status" value="1"/>
</dbReference>
<dbReference type="GO" id="GO:0015074">
    <property type="term" value="P:DNA integration"/>
    <property type="evidence" value="ECO:0007669"/>
    <property type="project" value="UniProtKB-KW"/>
</dbReference>
<sequence length="546" mass="59213">MADRTGTFEFRSGRWWARPTLADGSRGARVPLPKGATEEQAREKAKALSELAQRKGTTKAGSPAGAEQPKGPTVAEWGEAWLDERERRGLASVRTDRGRWAKWIEPQLGALHMVAVTTEDLERLVQRLDEAVRGGELAWKTARNVWGLASKAFDDAARSKTLELRVRKDNPAEKVRPPDEGPARGKQFIYPSEFLSLMACERVPVRWRRLVAVQIYLYCRAGELEALHVDDVDLAHRTIHIHRAVDRDHGGAMKETKTNNPRRIPIEPNIMPLLEALVAEARAAGRALLVEMPALCDLAARLRKYLLWAGVERAELYKTTPTSKQITWHDLRATAATWLAIRGEAPQVVMARCGHENMETTMGYIRLAGMLHADPASVFPEILLPQSLPQDSKGWGSAGGKLSGSLRSSKRPQRDSNPRNMPPSAGFEPPSGGFDAPHAPGPAPVSARNVVFGAALGQSHEAVPHGSLPSPDVAHGGAGDQQVVVELVEMRGAAAAAGVFWDVLEAGSAQAAHDVTGGDVDPCSDPACPFARCSHARHRGGEGGSR</sequence>
<feature type="compositionally biased region" description="Basic and acidic residues" evidence="5">
    <location>
        <begin position="36"/>
        <end position="47"/>
    </location>
</feature>
<reference evidence="7 8" key="1">
    <citation type="submission" date="2015-09" db="EMBL/GenBank/DDBJ databases">
        <title>Sorangium comparison.</title>
        <authorList>
            <person name="Zaburannyi N."/>
            <person name="Bunk B."/>
            <person name="Overmann J."/>
            <person name="Mueller R."/>
        </authorList>
    </citation>
    <scope>NUCLEOTIDE SEQUENCE [LARGE SCALE GENOMIC DNA]</scope>
    <source>
        <strain evidence="7 8">So ce836</strain>
    </source>
</reference>
<accession>A0A4P2QSD5</accession>
<evidence type="ECO:0000256" key="3">
    <source>
        <dbReference type="ARBA" id="ARBA00023125"/>
    </source>
</evidence>
<feature type="region of interest" description="Disordered" evidence="5">
    <location>
        <begin position="390"/>
        <end position="442"/>
    </location>
</feature>
<comment type="similarity">
    <text evidence="1">Belongs to the 'phage' integrase family.</text>
</comment>
<dbReference type="Proteomes" id="UP000295497">
    <property type="component" value="Chromosome"/>
</dbReference>
<protein>
    <recommendedName>
        <fullName evidence="6">Tyr recombinase domain-containing protein</fullName>
    </recommendedName>
</protein>
<dbReference type="GO" id="GO:0003677">
    <property type="term" value="F:DNA binding"/>
    <property type="evidence" value="ECO:0007669"/>
    <property type="project" value="UniProtKB-KW"/>
</dbReference>
<dbReference type="InterPro" id="IPR013762">
    <property type="entry name" value="Integrase-like_cat_sf"/>
</dbReference>
<evidence type="ECO:0000256" key="2">
    <source>
        <dbReference type="ARBA" id="ARBA00022908"/>
    </source>
</evidence>
<dbReference type="InterPro" id="IPR010998">
    <property type="entry name" value="Integrase_recombinase_N"/>
</dbReference>
<keyword evidence="4" id="KW-0233">DNA recombination</keyword>